<dbReference type="EMBL" id="CM044704">
    <property type="protein sequence ID" value="KAI5666243.1"/>
    <property type="molecule type" value="Genomic_DNA"/>
</dbReference>
<evidence type="ECO:0000313" key="2">
    <source>
        <dbReference type="Proteomes" id="UP001060085"/>
    </source>
</evidence>
<proteinExistence type="predicted"/>
<reference evidence="2" key="1">
    <citation type="journal article" date="2023" name="Nat. Plants">
        <title>Single-cell RNA sequencing provides a high-resolution roadmap for understanding the multicellular compartmentation of specialized metabolism.</title>
        <authorList>
            <person name="Sun S."/>
            <person name="Shen X."/>
            <person name="Li Y."/>
            <person name="Li Y."/>
            <person name="Wang S."/>
            <person name="Li R."/>
            <person name="Zhang H."/>
            <person name="Shen G."/>
            <person name="Guo B."/>
            <person name="Wei J."/>
            <person name="Xu J."/>
            <person name="St-Pierre B."/>
            <person name="Chen S."/>
            <person name="Sun C."/>
        </authorList>
    </citation>
    <scope>NUCLEOTIDE SEQUENCE [LARGE SCALE GENOMIC DNA]</scope>
</reference>
<keyword evidence="2" id="KW-1185">Reference proteome</keyword>
<sequence>MGNCGSRQWQRRHHRRQQSTNAPAAEPELTGNRYTVPAANTNYQIRNSNSHPPSQYFPGYYPMPQLVDPNAYYQSNNPLPYPGGANLTNGQYGHQSVVPYVEHQKALTIHNDVNVKKESLMMEPDEENPGKSLVSFKFDATAAGRITIIFFAKEGNDCNLISMKESLIKPISITFQQGLGQKYEQPSGSGIDFSLFDEVELTKGSNSEEAYPLVVCAEAHSSENGKSESNQNGNSQITFAVFERKEKGKYQVRVKKQILWANGTRYELQEIYGIGDMIDSELQGNETGKECIICLTEPRDTTVLPCRHLCMCSSCAKVLRFRTTRCPICRQPVEQLLEIEVTNKAAET</sequence>
<dbReference type="Proteomes" id="UP001060085">
    <property type="component" value="Linkage Group LG04"/>
</dbReference>
<protein>
    <submittedName>
        <fullName evidence="1">Uncharacterized protein</fullName>
    </submittedName>
</protein>
<name>A0ACC0B0Y7_CATRO</name>
<organism evidence="1 2">
    <name type="scientific">Catharanthus roseus</name>
    <name type="common">Madagascar periwinkle</name>
    <name type="synonym">Vinca rosea</name>
    <dbReference type="NCBI Taxonomy" id="4058"/>
    <lineage>
        <taxon>Eukaryota</taxon>
        <taxon>Viridiplantae</taxon>
        <taxon>Streptophyta</taxon>
        <taxon>Embryophyta</taxon>
        <taxon>Tracheophyta</taxon>
        <taxon>Spermatophyta</taxon>
        <taxon>Magnoliopsida</taxon>
        <taxon>eudicotyledons</taxon>
        <taxon>Gunneridae</taxon>
        <taxon>Pentapetalae</taxon>
        <taxon>asterids</taxon>
        <taxon>lamiids</taxon>
        <taxon>Gentianales</taxon>
        <taxon>Apocynaceae</taxon>
        <taxon>Rauvolfioideae</taxon>
        <taxon>Vinceae</taxon>
        <taxon>Catharanthinae</taxon>
        <taxon>Catharanthus</taxon>
    </lineage>
</organism>
<comment type="caution">
    <text evidence="1">The sequence shown here is derived from an EMBL/GenBank/DDBJ whole genome shotgun (WGS) entry which is preliminary data.</text>
</comment>
<evidence type="ECO:0000313" key="1">
    <source>
        <dbReference type="EMBL" id="KAI5666243.1"/>
    </source>
</evidence>
<accession>A0ACC0B0Y7</accession>
<gene>
    <name evidence="1" type="ORF">M9H77_16096</name>
</gene>